<dbReference type="OrthoDB" id="5513623at2"/>
<dbReference type="Pfam" id="PF08242">
    <property type="entry name" value="Methyltransf_12"/>
    <property type="match status" value="1"/>
</dbReference>
<evidence type="ECO:0000313" key="5">
    <source>
        <dbReference type="EMBL" id="QET02048.1"/>
    </source>
</evidence>
<gene>
    <name evidence="5" type="ORF">FOB72_08315</name>
</gene>
<evidence type="ECO:0000256" key="2">
    <source>
        <dbReference type="ARBA" id="ARBA00022679"/>
    </source>
</evidence>
<dbReference type="InterPro" id="IPR029063">
    <property type="entry name" value="SAM-dependent_MTases_sf"/>
</dbReference>
<evidence type="ECO:0000313" key="6">
    <source>
        <dbReference type="Proteomes" id="UP000322822"/>
    </source>
</evidence>
<feature type="domain" description="Methyltransferase type 12" evidence="4">
    <location>
        <begin position="48"/>
        <end position="139"/>
    </location>
</feature>
<sequence length="205" mass="22845">MAQITSGVRRVLSHPAVYDAFQLFMGGNSTRNDFARDSIRVRPGDNVLDIGCGTAEIRAFLPEVNYWGFDISEAYIEAARKRYGAQGNFVCKLLDYSDLETLPKFDVVLGCGLLHHLDSDAANHLFQLAKTALKPGGRLVTIDPCYAKGQNPISRLLVSYDRGQNVLTDEGYVKLASSVFSDVTGRVRHQAWIPYTHWIMECRAT</sequence>
<accession>A0A5P2H2U9</accession>
<dbReference type="GO" id="GO:0008168">
    <property type="term" value="F:methyltransferase activity"/>
    <property type="evidence" value="ECO:0007669"/>
    <property type="project" value="UniProtKB-KW"/>
</dbReference>
<dbReference type="PANTHER" id="PTHR43464:SF19">
    <property type="entry name" value="UBIQUINONE BIOSYNTHESIS O-METHYLTRANSFERASE, MITOCHONDRIAL"/>
    <property type="match status" value="1"/>
</dbReference>
<dbReference type="CDD" id="cd02440">
    <property type="entry name" value="AdoMet_MTases"/>
    <property type="match status" value="1"/>
</dbReference>
<reference evidence="5 6" key="1">
    <citation type="submission" date="2019-09" db="EMBL/GenBank/DDBJ databases">
        <title>FDA dAtabase for Regulatory Grade micrObial Sequences (FDA-ARGOS): Supporting development and validation of Infectious Disease Dx tests.</title>
        <authorList>
            <person name="Sciortino C."/>
            <person name="Tallon L."/>
            <person name="Sadzewicz L."/>
            <person name="Vavikolanu K."/>
            <person name="Mehta A."/>
            <person name="Aluvathingal J."/>
            <person name="Nadendla S."/>
            <person name="Nandy P."/>
            <person name="Geyer C."/>
            <person name="Yan Y."/>
            <person name="Sichtig H."/>
        </authorList>
    </citation>
    <scope>NUCLEOTIDE SEQUENCE [LARGE SCALE GENOMIC DNA]</scope>
    <source>
        <strain evidence="5 6">FDAARGOS_664</strain>
    </source>
</reference>
<dbReference type="Gene3D" id="3.40.50.150">
    <property type="entry name" value="Vaccinia Virus protein VP39"/>
    <property type="match status" value="1"/>
</dbReference>
<evidence type="ECO:0000259" key="4">
    <source>
        <dbReference type="Pfam" id="PF08242"/>
    </source>
</evidence>
<name>A0A5P2H2U9_9BURK</name>
<dbReference type="EMBL" id="CP044065">
    <property type="protein sequence ID" value="QET02048.1"/>
    <property type="molecule type" value="Genomic_DNA"/>
</dbReference>
<protein>
    <submittedName>
        <fullName evidence="5">Class I SAM-dependent methyltransferase</fullName>
    </submittedName>
</protein>
<organism evidence="5 6">
    <name type="scientific">Cupriavidus pauculus</name>
    <dbReference type="NCBI Taxonomy" id="82633"/>
    <lineage>
        <taxon>Bacteria</taxon>
        <taxon>Pseudomonadati</taxon>
        <taxon>Pseudomonadota</taxon>
        <taxon>Betaproteobacteria</taxon>
        <taxon>Burkholderiales</taxon>
        <taxon>Burkholderiaceae</taxon>
        <taxon>Cupriavidus</taxon>
    </lineage>
</organism>
<dbReference type="Proteomes" id="UP000322822">
    <property type="component" value="Chromosome 1"/>
</dbReference>
<evidence type="ECO:0000256" key="1">
    <source>
        <dbReference type="ARBA" id="ARBA00022603"/>
    </source>
</evidence>
<keyword evidence="2 5" id="KW-0808">Transferase</keyword>
<proteinExistence type="predicted"/>
<dbReference type="SUPFAM" id="SSF53335">
    <property type="entry name" value="S-adenosyl-L-methionine-dependent methyltransferases"/>
    <property type="match status" value="1"/>
</dbReference>
<dbReference type="RefSeq" id="WP_150372092.1">
    <property type="nucleotide sequence ID" value="NZ_CP044065.1"/>
</dbReference>
<keyword evidence="3" id="KW-0949">S-adenosyl-L-methionine</keyword>
<evidence type="ECO:0000256" key="3">
    <source>
        <dbReference type="ARBA" id="ARBA00022691"/>
    </source>
</evidence>
<dbReference type="GO" id="GO:0032259">
    <property type="term" value="P:methylation"/>
    <property type="evidence" value="ECO:0007669"/>
    <property type="project" value="UniProtKB-KW"/>
</dbReference>
<dbReference type="PANTHER" id="PTHR43464">
    <property type="entry name" value="METHYLTRANSFERASE"/>
    <property type="match status" value="1"/>
</dbReference>
<dbReference type="AlphaFoldDB" id="A0A5P2H2U9"/>
<keyword evidence="1 5" id="KW-0489">Methyltransferase</keyword>
<dbReference type="InterPro" id="IPR013217">
    <property type="entry name" value="Methyltransf_12"/>
</dbReference>